<feature type="transmembrane region" description="Helical" evidence="2">
    <location>
        <begin position="29"/>
        <end position="56"/>
    </location>
</feature>
<proteinExistence type="predicted"/>
<feature type="region of interest" description="Disordered" evidence="1">
    <location>
        <begin position="432"/>
        <end position="451"/>
    </location>
</feature>
<reference evidence="4" key="1">
    <citation type="submission" date="2025-08" db="UniProtKB">
        <authorList>
            <consortium name="RefSeq"/>
        </authorList>
    </citation>
    <scope>IDENTIFICATION</scope>
</reference>
<dbReference type="Proteomes" id="UP000189703">
    <property type="component" value="Unplaced"/>
</dbReference>
<dbReference type="Pfam" id="PF07891">
    <property type="entry name" value="DUF1666"/>
    <property type="match status" value="1"/>
</dbReference>
<dbReference type="RefSeq" id="XP_010257356.1">
    <property type="nucleotide sequence ID" value="XM_010259054.2"/>
</dbReference>
<name>A0A1U7ZUP6_NELNU</name>
<dbReference type="GeneID" id="104597481"/>
<dbReference type="KEGG" id="nnu:104597481"/>
<organism evidence="3 4">
    <name type="scientific">Nelumbo nucifera</name>
    <name type="common">Sacred lotus</name>
    <dbReference type="NCBI Taxonomy" id="4432"/>
    <lineage>
        <taxon>Eukaryota</taxon>
        <taxon>Viridiplantae</taxon>
        <taxon>Streptophyta</taxon>
        <taxon>Embryophyta</taxon>
        <taxon>Tracheophyta</taxon>
        <taxon>Spermatophyta</taxon>
        <taxon>Magnoliopsida</taxon>
        <taxon>Proteales</taxon>
        <taxon>Nelumbonaceae</taxon>
        <taxon>Nelumbo</taxon>
    </lineage>
</organism>
<dbReference type="InterPro" id="IPR012870">
    <property type="entry name" value="DUF1666"/>
</dbReference>
<keyword evidence="2" id="KW-0472">Membrane</keyword>
<accession>A0A1U7ZUP6</accession>
<feature type="compositionally biased region" description="Basic and acidic residues" evidence="1">
    <location>
        <begin position="232"/>
        <end position="256"/>
    </location>
</feature>
<evidence type="ECO:0000313" key="3">
    <source>
        <dbReference type="Proteomes" id="UP000189703"/>
    </source>
</evidence>
<feature type="region of interest" description="Disordered" evidence="1">
    <location>
        <begin position="229"/>
        <end position="265"/>
    </location>
</feature>
<gene>
    <name evidence="4" type="primary">LOC104597481</name>
</gene>
<dbReference type="OrthoDB" id="772197at2759"/>
<dbReference type="InParanoid" id="A0A1U7ZUP6"/>
<evidence type="ECO:0000256" key="2">
    <source>
        <dbReference type="SAM" id="Phobius"/>
    </source>
</evidence>
<dbReference type="OMA" id="IGQMKME"/>
<evidence type="ECO:0000256" key="1">
    <source>
        <dbReference type="SAM" id="MobiDB-lite"/>
    </source>
</evidence>
<dbReference type="eggNOG" id="ENOG502QTCK">
    <property type="taxonomic scope" value="Eukaryota"/>
</dbReference>
<dbReference type="AlphaFoldDB" id="A0A1U7ZUP6"/>
<keyword evidence="3" id="KW-1185">Reference proteome</keyword>
<keyword evidence="2" id="KW-1133">Transmembrane helix</keyword>
<dbReference type="PANTHER" id="PTHR46741:SF2">
    <property type="entry name" value="RIBOSOMAL PROTEIN L34AE"/>
    <property type="match status" value="1"/>
</dbReference>
<keyword evidence="2" id="KW-0812">Transmembrane</keyword>
<dbReference type="STRING" id="4432.A0A1U7ZUP6"/>
<feature type="compositionally biased region" description="Basic and acidic residues" evidence="1">
    <location>
        <begin position="432"/>
        <end position="441"/>
    </location>
</feature>
<sequence>MGTPKMFISTTHFDLFNKRSVNEFLFTKMFLFVTSFWFSATGYVFYLIGLISIYIFRFKTNNTSESHDKSCTTVGVTDREAILPQEDGPIVASSCLEPERESEITIFEDSDHDDGFPQEEEPKFCFKFQFHTSEDTPTGYRESEDSINPSKAPTVNTSKYQFSSGKDFCGFVEEPEVVSFAVKDLYADSNYDSFSDNEIIQGGFLSEKIQQLYSKAQVVYEESVGNYSPVDLSKEESGKTKSEPLTEAQVAEKEEQVSPETDLPGKEDISYEVQFLFEKDFVALDSEPESISLSDVFSLKDHAFDSNSDEFLSERDFGEGLDTGTQIYFDGEKVKLAEETQGYEEPHLQNSSFLDRAIEISDGSFSVWKPIKQISNSIDNEIELREKIRNSEEPSFQKSSNLVHAEVLSDEDFSDDEDIPDPEVIYGSQEKETMDGLERSEQPNLQDSSVPELDDTNRLEILWEHQDLIEQLRMELRKVRATGLPTILEEDESPKMMEDLKPWKIDEKYLHEDRMDELHRFYKSYRERMRKFDILNYQKMYGIGFLQLKDPLQSISSRRSSTPAIASVLFHNLRLFKRGRVEADPTMKFARELQRDLEMVYVGQVCLSWEILNWQYNKAQELQETDPDGLRRYNQVAGEFQQFQVLIQRFLENETFEGPRVQNYVKNRCVLRNLLQLPVIKEDSVKNKTKGKRKRRENDVITSTMLTQIIEKSMQIFWDFLRADKDETNVILKGFLGTQVELQNSADSQLLMDVRTNLQKKEKRLKDLLRSGNCIVKRLQKHHQEGKFDQTMFCSQVDMKLMSRVLNMSAITTDQLLWCQKKLNKISFVGRKIQREPSILLFPC</sequence>
<dbReference type="PANTHER" id="PTHR46741">
    <property type="entry name" value="OS09G0413600 PROTEIN"/>
    <property type="match status" value="1"/>
</dbReference>
<protein>
    <submittedName>
        <fullName evidence="4">Uncharacterized protein LOC104597481</fullName>
    </submittedName>
</protein>
<evidence type="ECO:0000313" key="4">
    <source>
        <dbReference type="RefSeq" id="XP_010257356.1"/>
    </source>
</evidence>
<feature type="region of interest" description="Disordered" evidence="1">
    <location>
        <begin position="135"/>
        <end position="154"/>
    </location>
</feature>